<protein>
    <submittedName>
        <fullName evidence="3">DUF4424 family protein</fullName>
    </submittedName>
</protein>
<dbReference type="Proteomes" id="UP001371218">
    <property type="component" value="Unassembled WGS sequence"/>
</dbReference>
<feature type="signal peptide" evidence="1">
    <location>
        <begin position="1"/>
        <end position="21"/>
    </location>
</feature>
<feature type="domain" description="DUF4424" evidence="2">
    <location>
        <begin position="21"/>
        <end position="293"/>
    </location>
</feature>
<dbReference type="Gene3D" id="2.60.40.3680">
    <property type="match status" value="1"/>
</dbReference>
<dbReference type="Pfam" id="PF14415">
    <property type="entry name" value="DUF4424"/>
    <property type="match status" value="1"/>
</dbReference>
<evidence type="ECO:0000313" key="4">
    <source>
        <dbReference type="Proteomes" id="UP001371218"/>
    </source>
</evidence>
<dbReference type="EMBL" id="JBBUTG010000013">
    <property type="protein sequence ID" value="MEK8033043.1"/>
    <property type="molecule type" value="Genomic_DNA"/>
</dbReference>
<keyword evidence="1" id="KW-0732">Signal</keyword>
<evidence type="ECO:0000256" key="1">
    <source>
        <dbReference type="SAM" id="SignalP"/>
    </source>
</evidence>
<keyword evidence="4" id="KW-1185">Reference proteome</keyword>
<organism evidence="3 4">
    <name type="scientific">Ideonella lacteola</name>
    <dbReference type="NCBI Taxonomy" id="2984193"/>
    <lineage>
        <taxon>Bacteria</taxon>
        <taxon>Pseudomonadati</taxon>
        <taxon>Pseudomonadota</taxon>
        <taxon>Betaproteobacteria</taxon>
        <taxon>Burkholderiales</taxon>
        <taxon>Sphaerotilaceae</taxon>
        <taxon>Ideonella</taxon>
    </lineage>
</organism>
<feature type="chain" id="PRO_5046985383" evidence="1">
    <location>
        <begin position="22"/>
        <end position="301"/>
    </location>
</feature>
<dbReference type="RefSeq" id="WP_341427464.1">
    <property type="nucleotide sequence ID" value="NZ_JBBUTG010000013.1"/>
</dbReference>
<proteinExistence type="predicted"/>
<evidence type="ECO:0000259" key="2">
    <source>
        <dbReference type="Pfam" id="PF14415"/>
    </source>
</evidence>
<gene>
    <name evidence="3" type="ORF">AACH06_19645</name>
</gene>
<dbReference type="InterPro" id="IPR025538">
    <property type="entry name" value="DUF4424"/>
</dbReference>
<name>A0ABU9BX59_9BURK</name>
<comment type="caution">
    <text evidence="3">The sequence shown here is derived from an EMBL/GenBank/DDBJ whole genome shotgun (WGS) entry which is preliminary data.</text>
</comment>
<reference evidence="3 4" key="1">
    <citation type="submission" date="2024-04" db="EMBL/GenBank/DDBJ databases">
        <title>Novel species of the genus Ideonella isolated from streams.</title>
        <authorList>
            <person name="Lu H."/>
        </authorList>
    </citation>
    <scope>NUCLEOTIDE SEQUENCE [LARGE SCALE GENOMIC DNA]</scope>
    <source>
        <strain evidence="3 4">DXS29W</strain>
    </source>
</reference>
<accession>A0ABU9BX59</accession>
<evidence type="ECO:0000313" key="3">
    <source>
        <dbReference type="EMBL" id="MEK8033043.1"/>
    </source>
</evidence>
<sequence>MKITRAIVLAVALSGSAASHANDTAIGDDNGTITFKQLPHVSMDSEALFISEALVTVDYVFTNNGPADVVTPVAFPMPPAYFGDSDHTEIENFKVWADGRLVNAEQKWVIRRGEVDVSDQVRRWGWTTDDIFRLMQGGGTPKGKKPLPSHWFDTNGEPLITISKYHVWQQTFPAGKPLTIRHSYVPSVTTGVPQSWSTLFEAYGKETCPDKALIAGIEKRDGEGGWEYNFLSYILTTANHWQGPIKDFKLTIRKRQPTDVFSLCFDGAFKKTDPLTFEFRQSDFRPTRDLKILFLRRRKPE</sequence>